<feature type="domain" description="Protein kinase" evidence="10">
    <location>
        <begin position="19"/>
        <end position="296"/>
    </location>
</feature>
<evidence type="ECO:0000256" key="6">
    <source>
        <dbReference type="ARBA" id="ARBA00022840"/>
    </source>
</evidence>
<evidence type="ECO:0000256" key="1">
    <source>
        <dbReference type="ARBA" id="ARBA00012513"/>
    </source>
</evidence>
<dbReference type="PROSITE" id="PS50011">
    <property type="entry name" value="PROTEIN_KINASE_DOM"/>
    <property type="match status" value="1"/>
</dbReference>
<proteinExistence type="predicted"/>
<comment type="catalytic activity">
    <reaction evidence="7">
        <text>L-threonyl-[protein] + ATP = O-phospho-L-threonyl-[protein] + ADP + H(+)</text>
        <dbReference type="Rhea" id="RHEA:46608"/>
        <dbReference type="Rhea" id="RHEA-COMP:11060"/>
        <dbReference type="Rhea" id="RHEA-COMP:11605"/>
        <dbReference type="ChEBI" id="CHEBI:15378"/>
        <dbReference type="ChEBI" id="CHEBI:30013"/>
        <dbReference type="ChEBI" id="CHEBI:30616"/>
        <dbReference type="ChEBI" id="CHEBI:61977"/>
        <dbReference type="ChEBI" id="CHEBI:456216"/>
        <dbReference type="EC" id="2.7.11.1"/>
    </reaction>
</comment>
<keyword evidence="2" id="KW-0723">Serine/threonine-protein kinase</keyword>
<dbReference type="Gramene" id="TraesJAG5A03G02708190.3">
    <property type="protein sequence ID" value="TraesJAG5A03G02708190.3"/>
    <property type="gene ID" value="TraesJAG5A03G02708190"/>
</dbReference>
<keyword evidence="6" id="KW-0067">ATP-binding</keyword>
<dbReference type="STRING" id="4565.A0A3B6KKM7"/>
<dbReference type="Gramene" id="TraesSYM5A03G02735440.2">
    <property type="protein sequence ID" value="TraesSYM5A03G02735440.2"/>
    <property type="gene ID" value="TraesSYM5A03G02735440"/>
</dbReference>
<keyword evidence="12" id="KW-1185">Reference proteome</keyword>
<evidence type="ECO:0000259" key="10">
    <source>
        <dbReference type="PROSITE" id="PS50011"/>
    </source>
</evidence>
<dbReference type="RefSeq" id="XP_044382363.1">
    <property type="nucleotide sequence ID" value="XM_044526428.1"/>
</dbReference>
<keyword evidence="4" id="KW-0547">Nucleotide-binding</keyword>
<dbReference type="Gramene" id="TraesCS5A02G321400.2">
    <property type="protein sequence ID" value="TraesCS5A02G321400.2"/>
    <property type="gene ID" value="TraesCS5A02G321400"/>
</dbReference>
<sequence>MDPVEAEEQQTEPPDDEAYAEADPTGRFIRARAHAVLFRVPPSCALPFLLCCYKAFDKLEGDEVAWCQTRIDDSVMGSSEKMAQLNTEISLLKTLRHKNIQKLFASWIDENKKTVNIITELCTSGSLRQFRKKHNKVGMKAMRGWAIQILTGLEYLHSQEPAIIHRDLKCDNIFINGHDGQVKIGDFGLATFLHQRKMRSIKGTLEFMAPELFTGKYNELVDIYSFGMCMLEMVTCEYPYSECEGKPWIYKKISEGIKPAVLSKVEDAEVRGFIEICLAPAAERLCASELLKNCFLQKDKPIPAPAPPISVSLVSSVTKDGRQSASFMLWKGEFSLKGDMHVTDHVNLSLRFPDPSGCFKNAEFPFDVDQDTSLSVALEMVDTFGLPQGNMQIIAQLIEVFLLILIPEWVPCIAVGRVVVVPESANSHSYISKRIMNCRQLRLAVLG</sequence>
<dbReference type="AlphaFoldDB" id="A0A3B6KKM7"/>
<evidence type="ECO:0000313" key="11">
    <source>
        <dbReference type="EnsemblPlants" id="TraesCS5A02G321400.2"/>
    </source>
</evidence>
<evidence type="ECO:0000256" key="3">
    <source>
        <dbReference type="ARBA" id="ARBA00022679"/>
    </source>
</evidence>
<evidence type="ECO:0000256" key="7">
    <source>
        <dbReference type="ARBA" id="ARBA00047899"/>
    </source>
</evidence>
<dbReference type="Gramene" id="TraesNOR5A03G02729790.2">
    <property type="protein sequence ID" value="TraesNOR5A03G02729790.2"/>
    <property type="gene ID" value="TraesNOR5A03G02729790"/>
</dbReference>
<dbReference type="InterPro" id="IPR011009">
    <property type="entry name" value="Kinase-like_dom_sf"/>
</dbReference>
<dbReference type="GO" id="GO:0035556">
    <property type="term" value="P:intracellular signal transduction"/>
    <property type="evidence" value="ECO:0000318"/>
    <property type="project" value="GO_Central"/>
</dbReference>
<evidence type="ECO:0000256" key="4">
    <source>
        <dbReference type="ARBA" id="ARBA00022741"/>
    </source>
</evidence>
<gene>
    <name evidence="11" type="primary">LOC123104556</name>
</gene>
<dbReference type="InterPro" id="IPR000719">
    <property type="entry name" value="Prot_kinase_dom"/>
</dbReference>
<evidence type="ECO:0000256" key="9">
    <source>
        <dbReference type="SAM" id="MobiDB-lite"/>
    </source>
</evidence>
<reference evidence="11" key="1">
    <citation type="submission" date="2018-08" db="EMBL/GenBank/DDBJ databases">
        <authorList>
            <person name="Rossello M."/>
        </authorList>
    </citation>
    <scope>NUCLEOTIDE SEQUENCE [LARGE SCALE GENOMIC DNA]</scope>
    <source>
        <strain evidence="11">cv. Chinese Spring</strain>
    </source>
</reference>
<dbReference type="GO" id="GO:0005524">
    <property type="term" value="F:ATP binding"/>
    <property type="evidence" value="ECO:0007669"/>
    <property type="project" value="UniProtKB-KW"/>
</dbReference>
<accession>A0A3B6KKM7</accession>
<dbReference type="InterPro" id="IPR050588">
    <property type="entry name" value="WNK_Ser-Thr_kinase"/>
</dbReference>
<dbReference type="EC" id="2.7.11.1" evidence="1"/>
<evidence type="ECO:0000256" key="2">
    <source>
        <dbReference type="ARBA" id="ARBA00022527"/>
    </source>
</evidence>
<name>A0A3B6KKM7_WHEAT</name>
<comment type="catalytic activity">
    <reaction evidence="8">
        <text>L-seryl-[protein] + ATP = O-phospho-L-seryl-[protein] + ADP + H(+)</text>
        <dbReference type="Rhea" id="RHEA:17989"/>
        <dbReference type="Rhea" id="RHEA-COMP:9863"/>
        <dbReference type="Rhea" id="RHEA-COMP:11604"/>
        <dbReference type="ChEBI" id="CHEBI:15378"/>
        <dbReference type="ChEBI" id="CHEBI:29999"/>
        <dbReference type="ChEBI" id="CHEBI:30616"/>
        <dbReference type="ChEBI" id="CHEBI:83421"/>
        <dbReference type="ChEBI" id="CHEBI:456216"/>
        <dbReference type="EC" id="2.7.11.1"/>
    </reaction>
</comment>
<reference evidence="11" key="2">
    <citation type="submission" date="2018-10" db="UniProtKB">
        <authorList>
            <consortium name="EnsemblPlants"/>
        </authorList>
    </citation>
    <scope>IDENTIFICATION</scope>
</reference>
<dbReference type="KEGG" id="taes:123104556"/>
<dbReference type="GO" id="GO:0005737">
    <property type="term" value="C:cytoplasm"/>
    <property type="evidence" value="ECO:0000318"/>
    <property type="project" value="GO_Central"/>
</dbReference>
<dbReference type="SMR" id="A0A3B6KKM7"/>
<keyword evidence="3" id="KW-0808">Transferase</keyword>
<dbReference type="Gramene" id="TraesARI5A03G02748610.2">
    <property type="protein sequence ID" value="TraesARI5A03G02748610.2"/>
    <property type="gene ID" value="TraesARI5A03G02748610"/>
</dbReference>
<protein>
    <recommendedName>
        <fullName evidence="1">non-specific serine/threonine protein kinase</fullName>
        <ecNumber evidence="1">2.7.11.1</ecNumber>
    </recommendedName>
</protein>
<dbReference type="SUPFAM" id="SSF56112">
    <property type="entry name" value="Protein kinase-like (PK-like)"/>
    <property type="match status" value="1"/>
</dbReference>
<evidence type="ECO:0000256" key="5">
    <source>
        <dbReference type="ARBA" id="ARBA00022777"/>
    </source>
</evidence>
<dbReference type="GO" id="GO:0004674">
    <property type="term" value="F:protein serine/threonine kinase activity"/>
    <property type="evidence" value="ECO:0000318"/>
    <property type="project" value="GO_Central"/>
</dbReference>
<feature type="region of interest" description="Disordered" evidence="9">
    <location>
        <begin position="1"/>
        <end position="20"/>
    </location>
</feature>
<dbReference type="InterPro" id="IPR008271">
    <property type="entry name" value="Ser/Thr_kinase_AS"/>
</dbReference>
<dbReference type="Gramene" id="TraesLAC5A03G02660800.2">
    <property type="protein sequence ID" value="TraesLAC5A03G02660800.2"/>
    <property type="gene ID" value="TraesLAC5A03G02660800"/>
</dbReference>
<evidence type="ECO:0000256" key="8">
    <source>
        <dbReference type="ARBA" id="ARBA00048679"/>
    </source>
</evidence>
<dbReference type="Gene3D" id="3.30.200.20">
    <property type="entry name" value="Phosphorylase Kinase, domain 1"/>
    <property type="match status" value="1"/>
</dbReference>
<dbReference type="Gramene" id="TraesMAC5A03G02704920.2">
    <property type="protein sequence ID" value="TraesMAC5A03G02704920.2"/>
    <property type="gene ID" value="TraesMAC5A03G02704920"/>
</dbReference>
<dbReference type="GeneID" id="123104556"/>
<dbReference type="Gene3D" id="1.10.510.10">
    <property type="entry name" value="Transferase(Phosphotransferase) domain 1"/>
    <property type="match status" value="1"/>
</dbReference>
<dbReference type="Gramene" id="TraesCS5A03G0781100.1">
    <property type="protein sequence ID" value="TraesCS5A03G0781100.1.CDS"/>
    <property type="gene ID" value="TraesCS5A03G0781100"/>
</dbReference>
<dbReference type="Gramene" id="TraesSTA5A03G02697630.2">
    <property type="protein sequence ID" value="TraesSTA5A03G02697630.2"/>
    <property type="gene ID" value="TraesSTA5A03G02697630"/>
</dbReference>
<organism evidence="11">
    <name type="scientific">Triticum aestivum</name>
    <name type="common">Wheat</name>
    <dbReference type="NCBI Taxonomy" id="4565"/>
    <lineage>
        <taxon>Eukaryota</taxon>
        <taxon>Viridiplantae</taxon>
        <taxon>Streptophyta</taxon>
        <taxon>Embryophyta</taxon>
        <taxon>Tracheophyta</taxon>
        <taxon>Spermatophyta</taxon>
        <taxon>Magnoliopsida</taxon>
        <taxon>Liliopsida</taxon>
        <taxon>Poales</taxon>
        <taxon>Poaceae</taxon>
        <taxon>BOP clade</taxon>
        <taxon>Pooideae</taxon>
        <taxon>Triticodae</taxon>
        <taxon>Triticeae</taxon>
        <taxon>Triticinae</taxon>
        <taxon>Triticum</taxon>
    </lineage>
</organism>
<evidence type="ECO:0000313" key="12">
    <source>
        <dbReference type="Proteomes" id="UP000019116"/>
    </source>
</evidence>
<dbReference type="Proteomes" id="UP000019116">
    <property type="component" value="Chromosome 5A"/>
</dbReference>
<dbReference type="Gramene" id="TraesLDM5A03G02709600.3">
    <property type="protein sequence ID" value="TraesLDM5A03G02709600.3"/>
    <property type="gene ID" value="TraesLDM5A03G02709600"/>
</dbReference>
<dbReference type="PROSITE" id="PS00108">
    <property type="entry name" value="PROTEIN_KINASE_ST"/>
    <property type="match status" value="1"/>
</dbReference>
<dbReference type="OrthoDB" id="4062651at2759"/>
<dbReference type="SMART" id="SM00220">
    <property type="entry name" value="S_TKc"/>
    <property type="match status" value="1"/>
</dbReference>
<dbReference type="Gramene" id="TraesKAR5A01G0321920.1">
    <property type="protein sequence ID" value="cds.TraesKAR5A01G0321920.1"/>
    <property type="gene ID" value="TraesKAR5A01G0321920"/>
</dbReference>
<dbReference type="PANTHER" id="PTHR13902">
    <property type="entry name" value="SERINE/THREONINE-PROTEIN KINASE WNK WITH NO LYSINE -RELATED"/>
    <property type="match status" value="1"/>
</dbReference>
<dbReference type="EnsemblPlants" id="TraesCS5A02G321400.2">
    <property type="protein sequence ID" value="TraesCS5A02G321400.2"/>
    <property type="gene ID" value="TraesCS5A02G321400"/>
</dbReference>
<keyword evidence="5" id="KW-0418">Kinase</keyword>
<dbReference type="Gramene" id="TraesPARA_EIv1.0_1553040.3">
    <property type="protein sequence ID" value="TraesPARA_EIv1.0_1553040.3.CDS"/>
    <property type="gene ID" value="TraesPARA_EIv1.0_1553040"/>
</dbReference>
<dbReference type="FunFam" id="1.10.510.10:FF:000046">
    <property type="entry name" value="probable serine/threonine-protein kinase WNK9"/>
    <property type="match status" value="1"/>
</dbReference>
<dbReference type="Pfam" id="PF00069">
    <property type="entry name" value="Pkinase"/>
    <property type="match status" value="1"/>
</dbReference>